<evidence type="ECO:0000256" key="1">
    <source>
        <dbReference type="ARBA" id="ARBA00010333"/>
    </source>
</evidence>
<evidence type="ECO:0000313" key="6">
    <source>
        <dbReference type="Proteomes" id="UP001595617"/>
    </source>
</evidence>
<name>A0ABV7ZUE4_9GAMM</name>
<evidence type="ECO:0000313" key="5">
    <source>
        <dbReference type="EMBL" id="MFC3852188.1"/>
    </source>
</evidence>
<dbReference type="PANTHER" id="PTHR35936">
    <property type="entry name" value="MEMBRANE-BOUND LYTIC MUREIN TRANSGLYCOSYLASE F"/>
    <property type="match status" value="1"/>
</dbReference>
<organism evidence="5 6">
    <name type="scientific">Saccharospirillum mangrovi</name>
    <dbReference type="NCBI Taxonomy" id="2161747"/>
    <lineage>
        <taxon>Bacteria</taxon>
        <taxon>Pseudomonadati</taxon>
        <taxon>Pseudomonadota</taxon>
        <taxon>Gammaproteobacteria</taxon>
        <taxon>Oceanospirillales</taxon>
        <taxon>Saccharospirillaceae</taxon>
        <taxon>Saccharospirillum</taxon>
    </lineage>
</organism>
<comment type="caution">
    <text evidence="5">The sequence shown here is derived from an EMBL/GenBank/DDBJ whole genome shotgun (WGS) entry which is preliminary data.</text>
</comment>
<feature type="signal peptide" evidence="3">
    <location>
        <begin position="1"/>
        <end position="32"/>
    </location>
</feature>
<protein>
    <submittedName>
        <fullName evidence="5">Substrate-binding periplasmic protein</fullName>
    </submittedName>
</protein>
<comment type="similarity">
    <text evidence="1">Belongs to the bacterial solute-binding protein 3 family.</text>
</comment>
<dbReference type="Pfam" id="PF00497">
    <property type="entry name" value="SBP_bac_3"/>
    <property type="match status" value="1"/>
</dbReference>
<dbReference type="Gene3D" id="3.40.190.10">
    <property type="entry name" value="Periplasmic binding protein-like II"/>
    <property type="match status" value="2"/>
</dbReference>
<dbReference type="InterPro" id="IPR001638">
    <property type="entry name" value="Solute-binding_3/MltF_N"/>
</dbReference>
<dbReference type="SMART" id="SM00062">
    <property type="entry name" value="PBPb"/>
    <property type="match status" value="1"/>
</dbReference>
<keyword evidence="2 3" id="KW-0732">Signal</keyword>
<dbReference type="Proteomes" id="UP001595617">
    <property type="component" value="Unassembled WGS sequence"/>
</dbReference>
<dbReference type="RefSeq" id="WP_380694054.1">
    <property type="nucleotide sequence ID" value="NZ_JBHRYR010000002.1"/>
</dbReference>
<reference evidence="6" key="1">
    <citation type="journal article" date="2019" name="Int. J. Syst. Evol. Microbiol.">
        <title>The Global Catalogue of Microorganisms (GCM) 10K type strain sequencing project: providing services to taxonomists for standard genome sequencing and annotation.</title>
        <authorList>
            <consortium name="The Broad Institute Genomics Platform"/>
            <consortium name="The Broad Institute Genome Sequencing Center for Infectious Disease"/>
            <person name="Wu L."/>
            <person name="Ma J."/>
        </authorList>
    </citation>
    <scope>NUCLEOTIDE SEQUENCE [LARGE SCALE GENOMIC DNA]</scope>
    <source>
        <strain evidence="6">IBRC 10765</strain>
    </source>
</reference>
<dbReference type="PANTHER" id="PTHR35936:SF25">
    <property type="entry name" value="ABC TRANSPORTER SUBSTRATE-BINDING PROTEIN"/>
    <property type="match status" value="1"/>
</dbReference>
<dbReference type="SUPFAM" id="SSF53850">
    <property type="entry name" value="Periplasmic binding protein-like II"/>
    <property type="match status" value="1"/>
</dbReference>
<gene>
    <name evidence="5" type="ORF">ACFOOG_05005</name>
</gene>
<dbReference type="EMBL" id="JBHRYR010000002">
    <property type="protein sequence ID" value="MFC3852188.1"/>
    <property type="molecule type" value="Genomic_DNA"/>
</dbReference>
<accession>A0ABV7ZUE4</accession>
<evidence type="ECO:0000256" key="2">
    <source>
        <dbReference type="ARBA" id="ARBA00022729"/>
    </source>
</evidence>
<evidence type="ECO:0000256" key="3">
    <source>
        <dbReference type="SAM" id="SignalP"/>
    </source>
</evidence>
<keyword evidence="6" id="KW-1185">Reference proteome</keyword>
<feature type="domain" description="Solute-binding protein family 3/N-terminal" evidence="4">
    <location>
        <begin position="35"/>
        <end position="259"/>
    </location>
</feature>
<proteinExistence type="inferred from homology"/>
<feature type="chain" id="PRO_5046988705" evidence="3">
    <location>
        <begin position="33"/>
        <end position="259"/>
    </location>
</feature>
<sequence>MQSSLFHVLPAFLRRWCGALSCVLGLTAISHANELAIVGTAEPPLKMQQADRFTGIDIDIVSEAFQRLGVDHRFILVESGTRMLHMLSQGQADMGLVLSHSPEREAIAYYPEESYLDLDWNFFIHRDNIGRIYFHSFEDLQGLRIGATQGYAYTEAFWNAGLELDMVTQNDLQLAKLRAGRIDAVALNTIATRYELGLLGWRDEITYVNPPLRSATYYNVFSKASTYPNLPQLVVDYSQTIAAMKADGTIDRIKMRYLE</sequence>
<evidence type="ECO:0000259" key="4">
    <source>
        <dbReference type="SMART" id="SM00062"/>
    </source>
</evidence>